<dbReference type="Gene3D" id="1.10.10.60">
    <property type="entry name" value="Homeodomain-like"/>
    <property type="match status" value="1"/>
</dbReference>
<name>A0A1W2CR82_9HYPH</name>
<dbReference type="GO" id="GO:0003700">
    <property type="term" value="F:DNA-binding transcription factor activity"/>
    <property type="evidence" value="ECO:0007669"/>
    <property type="project" value="InterPro"/>
</dbReference>
<sequence length="347" mass="38984">MAIAKKEAIYSGPYAERPYYRHWLNGMADAEAFNASLLTPLVYRNRAGSDLDMTFEGGRGSDLNLWKTTSPTGFRTSTIYEVDVVTVRFVLQGQIFRHDPRGEIVAKAGFGMLLPFASQRLEEASARFEAIAAVIDRSTIISHLYALEGCERVTLPDFALMADTRKPGMMALLYSLVGTQQRIANGVPASNIITPLLQEVLIYQFLGAWPRLNGQPPSPETYAQPRKLRTAMEYIEGNLSSKLRVSDVAAACGMSVRNLQLLFKRETGKSIVQTISDLRLDRVKRDLRTDPTLLISQVAYRWGFHHMGDFSQRYRERFGRLPSETRAGRISEVNSVDSTLLRIDHMA</sequence>
<evidence type="ECO:0000313" key="6">
    <source>
        <dbReference type="Proteomes" id="UP000192656"/>
    </source>
</evidence>
<dbReference type="InterPro" id="IPR050204">
    <property type="entry name" value="AraC_XylS_family_regulators"/>
</dbReference>
<dbReference type="EMBL" id="FWXR01000011">
    <property type="protein sequence ID" value="SMC87719.1"/>
    <property type="molecule type" value="Genomic_DNA"/>
</dbReference>
<keyword evidence="6" id="KW-1185">Reference proteome</keyword>
<evidence type="ECO:0000256" key="2">
    <source>
        <dbReference type="ARBA" id="ARBA00023125"/>
    </source>
</evidence>
<dbReference type="AlphaFoldDB" id="A0A1W2CR82"/>
<dbReference type="InterPro" id="IPR018060">
    <property type="entry name" value="HTH_AraC"/>
</dbReference>
<evidence type="ECO:0000256" key="1">
    <source>
        <dbReference type="ARBA" id="ARBA00023015"/>
    </source>
</evidence>
<keyword evidence="1" id="KW-0805">Transcription regulation</keyword>
<evidence type="ECO:0000313" key="5">
    <source>
        <dbReference type="EMBL" id="SMC87719.1"/>
    </source>
</evidence>
<dbReference type="PANTHER" id="PTHR46796">
    <property type="entry name" value="HTH-TYPE TRANSCRIPTIONAL ACTIVATOR RHAS-RELATED"/>
    <property type="match status" value="1"/>
</dbReference>
<gene>
    <name evidence="5" type="ORF">SAMN06297251_11114</name>
</gene>
<protein>
    <submittedName>
        <fullName evidence="5">Helix-turn-helix domain-containing protein</fullName>
    </submittedName>
</protein>
<organism evidence="5 6">
    <name type="scientific">Fulvimarina manganoxydans</name>
    <dbReference type="NCBI Taxonomy" id="937218"/>
    <lineage>
        <taxon>Bacteria</taxon>
        <taxon>Pseudomonadati</taxon>
        <taxon>Pseudomonadota</taxon>
        <taxon>Alphaproteobacteria</taxon>
        <taxon>Hyphomicrobiales</taxon>
        <taxon>Aurantimonadaceae</taxon>
        <taxon>Fulvimarina</taxon>
    </lineage>
</organism>
<dbReference type="InterPro" id="IPR018062">
    <property type="entry name" value="HTH_AraC-typ_CS"/>
</dbReference>
<dbReference type="PROSITE" id="PS01124">
    <property type="entry name" value="HTH_ARAC_FAMILY_2"/>
    <property type="match status" value="1"/>
</dbReference>
<dbReference type="PROSITE" id="PS00041">
    <property type="entry name" value="HTH_ARAC_FAMILY_1"/>
    <property type="match status" value="1"/>
</dbReference>
<dbReference type="GO" id="GO:0043565">
    <property type="term" value="F:sequence-specific DNA binding"/>
    <property type="evidence" value="ECO:0007669"/>
    <property type="project" value="InterPro"/>
</dbReference>
<dbReference type="Proteomes" id="UP000192656">
    <property type="component" value="Unassembled WGS sequence"/>
</dbReference>
<evidence type="ECO:0000259" key="4">
    <source>
        <dbReference type="PROSITE" id="PS01124"/>
    </source>
</evidence>
<feature type="domain" description="HTH araC/xylS-type" evidence="4">
    <location>
        <begin position="229"/>
        <end position="328"/>
    </location>
</feature>
<dbReference type="RefSeq" id="WP_084410451.1">
    <property type="nucleotide sequence ID" value="NZ_FWXR01000011.1"/>
</dbReference>
<dbReference type="Pfam" id="PF12833">
    <property type="entry name" value="HTH_18"/>
    <property type="match status" value="1"/>
</dbReference>
<proteinExistence type="predicted"/>
<dbReference type="SMART" id="SM00342">
    <property type="entry name" value="HTH_ARAC"/>
    <property type="match status" value="1"/>
</dbReference>
<keyword evidence="2" id="KW-0238">DNA-binding</keyword>
<dbReference type="OrthoDB" id="7908913at2"/>
<keyword evidence="3" id="KW-0804">Transcription</keyword>
<dbReference type="STRING" id="937218.SAMN06297251_11114"/>
<dbReference type="InterPro" id="IPR009057">
    <property type="entry name" value="Homeodomain-like_sf"/>
</dbReference>
<dbReference type="SUPFAM" id="SSF46689">
    <property type="entry name" value="Homeodomain-like"/>
    <property type="match status" value="2"/>
</dbReference>
<evidence type="ECO:0000256" key="3">
    <source>
        <dbReference type="ARBA" id="ARBA00023163"/>
    </source>
</evidence>
<accession>A0A1W2CR82</accession>
<reference evidence="5 6" key="1">
    <citation type="submission" date="2017-04" db="EMBL/GenBank/DDBJ databases">
        <authorList>
            <person name="Afonso C.L."/>
            <person name="Miller P.J."/>
            <person name="Scott M.A."/>
            <person name="Spackman E."/>
            <person name="Goraichik I."/>
            <person name="Dimitrov K.M."/>
            <person name="Suarez D.L."/>
            <person name="Swayne D.E."/>
        </authorList>
    </citation>
    <scope>NUCLEOTIDE SEQUENCE [LARGE SCALE GENOMIC DNA]</scope>
    <source>
        <strain evidence="5 6">CGMCC 1.10972</strain>
    </source>
</reference>